<comment type="similarity">
    <text evidence="1">Belongs to the bacterial sugar transferase family.</text>
</comment>
<proteinExistence type="inferred from homology"/>
<keyword evidence="3" id="KW-0808">Transferase</keyword>
<evidence type="ECO:0000313" key="3">
    <source>
        <dbReference type="EMBL" id="EMG22566.1"/>
    </source>
</evidence>
<dbReference type="Pfam" id="PF02397">
    <property type="entry name" value="Bac_transf"/>
    <property type="match status" value="1"/>
</dbReference>
<feature type="domain" description="Bacterial sugar transferase" evidence="2">
    <location>
        <begin position="2"/>
        <end position="86"/>
    </location>
</feature>
<dbReference type="AlphaFoldDB" id="M3HXK4"/>
<protein>
    <submittedName>
        <fullName evidence="3">Bacterial sugar transferase domain protein</fullName>
    </submittedName>
</protein>
<sequence length="93" mass="10679">MALLVKLTSPGPVFYYQERVGLDNKKFKMIKFRTMVVQAKTQSETTWTVQNDPRVTSVGRILRKLSLDETPQFLTFYLGICQLLGPDRNALIL</sequence>
<evidence type="ECO:0000313" key="4">
    <source>
        <dbReference type="Proteomes" id="UP000011778"/>
    </source>
</evidence>
<evidence type="ECO:0000259" key="2">
    <source>
        <dbReference type="Pfam" id="PF02397"/>
    </source>
</evidence>
<gene>
    <name evidence="3" type="ORF">LEP1GSC150_3544</name>
</gene>
<dbReference type="GO" id="GO:0016780">
    <property type="term" value="F:phosphotransferase activity, for other substituted phosphate groups"/>
    <property type="evidence" value="ECO:0007669"/>
    <property type="project" value="TreeGrafter"/>
</dbReference>
<reference evidence="3 4" key="1">
    <citation type="submission" date="2013-02" db="EMBL/GenBank/DDBJ databases">
        <authorList>
            <person name="Harkins D.M."/>
            <person name="Durkin A.S."/>
            <person name="Brinkac L.M."/>
            <person name="Haft D.H."/>
            <person name="Selengut J.D."/>
            <person name="Sanka R."/>
            <person name="DePew J."/>
            <person name="Purushe J."/>
            <person name="Tulsiani S.M."/>
            <person name="Graham G.C."/>
            <person name="Burns M.-A."/>
            <person name="Dohnt M.F."/>
            <person name="Smythe L.D."/>
            <person name="McKay D.B."/>
            <person name="Craig S.B."/>
            <person name="Vinetz J.M."/>
            <person name="Sutton G.G."/>
            <person name="Nierman W.C."/>
            <person name="Fouts D.E."/>
        </authorList>
    </citation>
    <scope>NUCLEOTIDE SEQUENCE [LARGE SCALE GENOMIC DNA]</scope>
    <source>
        <strain evidence="3 4">LT2050</strain>
    </source>
</reference>
<name>M3HXK4_LEPIT</name>
<dbReference type="PANTHER" id="PTHR30576:SF0">
    <property type="entry name" value="UNDECAPRENYL-PHOSPHATE N-ACETYLGALACTOSAMINYL 1-PHOSPHATE TRANSFERASE-RELATED"/>
    <property type="match status" value="1"/>
</dbReference>
<dbReference type="EMBL" id="AFMD02000195">
    <property type="protein sequence ID" value="EMG22566.1"/>
    <property type="molecule type" value="Genomic_DNA"/>
</dbReference>
<evidence type="ECO:0000256" key="1">
    <source>
        <dbReference type="ARBA" id="ARBA00006464"/>
    </source>
</evidence>
<dbReference type="InterPro" id="IPR003362">
    <property type="entry name" value="Bact_transf"/>
</dbReference>
<organism evidence="3 4">
    <name type="scientific">Leptospira interrogans serovar Copenhageni str. LT2050</name>
    <dbReference type="NCBI Taxonomy" id="1001598"/>
    <lineage>
        <taxon>Bacteria</taxon>
        <taxon>Pseudomonadati</taxon>
        <taxon>Spirochaetota</taxon>
        <taxon>Spirochaetia</taxon>
        <taxon>Leptospirales</taxon>
        <taxon>Leptospiraceae</taxon>
        <taxon>Leptospira</taxon>
    </lineage>
</organism>
<comment type="caution">
    <text evidence="3">The sequence shown here is derived from an EMBL/GenBank/DDBJ whole genome shotgun (WGS) entry which is preliminary data.</text>
</comment>
<accession>M3HXK4</accession>
<dbReference type="PANTHER" id="PTHR30576">
    <property type="entry name" value="COLANIC BIOSYNTHESIS UDP-GLUCOSE LIPID CARRIER TRANSFERASE"/>
    <property type="match status" value="1"/>
</dbReference>
<dbReference type="Proteomes" id="UP000011778">
    <property type="component" value="Unassembled WGS sequence"/>
</dbReference>